<evidence type="ECO:0000313" key="11">
    <source>
        <dbReference type="EMBL" id="CAB5033576.1"/>
    </source>
</evidence>
<evidence type="ECO:0000256" key="4">
    <source>
        <dbReference type="ARBA" id="ARBA00022989"/>
    </source>
</evidence>
<keyword evidence="4 7" id="KW-1133">Transmembrane helix</keyword>
<proteinExistence type="predicted"/>
<keyword evidence="5 7" id="KW-0472">Membrane</keyword>
<keyword evidence="2" id="KW-1003">Cell membrane</keyword>
<feature type="compositionally biased region" description="Low complexity" evidence="6">
    <location>
        <begin position="14"/>
        <end position="24"/>
    </location>
</feature>
<organism evidence="9">
    <name type="scientific">freshwater metagenome</name>
    <dbReference type="NCBI Taxonomy" id="449393"/>
    <lineage>
        <taxon>unclassified sequences</taxon>
        <taxon>metagenomes</taxon>
        <taxon>ecological metagenomes</taxon>
    </lineage>
</organism>
<evidence type="ECO:0000256" key="1">
    <source>
        <dbReference type="ARBA" id="ARBA00004651"/>
    </source>
</evidence>
<dbReference type="PANTHER" id="PTHR36115">
    <property type="entry name" value="PROLINE-RICH ANTIGEN HOMOLOG-RELATED"/>
    <property type="match status" value="1"/>
</dbReference>
<dbReference type="Pfam" id="PF06271">
    <property type="entry name" value="RDD"/>
    <property type="match status" value="1"/>
</dbReference>
<evidence type="ECO:0000256" key="6">
    <source>
        <dbReference type="SAM" id="MobiDB-lite"/>
    </source>
</evidence>
<evidence type="ECO:0000256" key="7">
    <source>
        <dbReference type="SAM" id="Phobius"/>
    </source>
</evidence>
<name>A0A6J7AEJ0_9ZZZZ</name>
<reference evidence="9" key="1">
    <citation type="submission" date="2020-05" db="EMBL/GenBank/DDBJ databases">
        <authorList>
            <person name="Chiriac C."/>
            <person name="Salcher M."/>
            <person name="Ghai R."/>
            <person name="Kavagutti S V."/>
        </authorList>
    </citation>
    <scope>NUCLEOTIDE SEQUENCE</scope>
</reference>
<dbReference type="AlphaFoldDB" id="A0A6J7AEJ0"/>
<evidence type="ECO:0000256" key="3">
    <source>
        <dbReference type="ARBA" id="ARBA00022692"/>
    </source>
</evidence>
<protein>
    <submittedName>
        <fullName evidence="9">Unannotated protein</fullName>
    </submittedName>
</protein>
<dbReference type="GO" id="GO:0005886">
    <property type="term" value="C:plasma membrane"/>
    <property type="evidence" value="ECO:0007669"/>
    <property type="project" value="UniProtKB-SubCell"/>
</dbReference>
<keyword evidence="3 7" id="KW-0812">Transmembrane</keyword>
<evidence type="ECO:0000259" key="8">
    <source>
        <dbReference type="Pfam" id="PF06271"/>
    </source>
</evidence>
<evidence type="ECO:0000256" key="5">
    <source>
        <dbReference type="ARBA" id="ARBA00023136"/>
    </source>
</evidence>
<dbReference type="EMBL" id="CAFBLT010000001">
    <property type="protein sequence ID" value="CAB4869503.1"/>
    <property type="molecule type" value="Genomic_DNA"/>
</dbReference>
<evidence type="ECO:0000313" key="10">
    <source>
        <dbReference type="EMBL" id="CAB4869503.1"/>
    </source>
</evidence>
<gene>
    <name evidence="9" type="ORF">UFOPK3164_01206</name>
    <name evidence="10" type="ORF">UFOPK3427_00699</name>
    <name evidence="11" type="ORF">UFOPK4112_01940</name>
</gene>
<sequence length="182" mass="19505">MMSENNDDTPNSPAPFDGPSSGSSDDQHAYVPPSWSVPESEGVQHGEAFAGYGWRVLGYLIDALIIGVALGIMSRVLSTGFLVDFAVGFVIRGLYAGFLIAFWNGQTVGMKVVKVVCVDTSSRGQVPLPQAMVRAFSAEIIAAASLIGLVGSLAQLLDLLWPVWDKQNQTLHDKIGRTVVLR</sequence>
<feature type="transmembrane region" description="Helical" evidence="7">
    <location>
        <begin position="81"/>
        <end position="103"/>
    </location>
</feature>
<dbReference type="InterPro" id="IPR010432">
    <property type="entry name" value="RDD"/>
</dbReference>
<feature type="transmembrane region" description="Helical" evidence="7">
    <location>
        <begin position="56"/>
        <end position="74"/>
    </location>
</feature>
<comment type="subcellular location">
    <subcellularLocation>
        <location evidence="1">Cell membrane</location>
        <topology evidence="1">Multi-pass membrane protein</topology>
    </subcellularLocation>
</comment>
<feature type="domain" description="RDD" evidence="8">
    <location>
        <begin position="50"/>
        <end position="176"/>
    </location>
</feature>
<evidence type="ECO:0000256" key="2">
    <source>
        <dbReference type="ARBA" id="ARBA00022475"/>
    </source>
</evidence>
<accession>A0A6J7AEJ0</accession>
<evidence type="ECO:0000313" key="9">
    <source>
        <dbReference type="EMBL" id="CAB4831282.1"/>
    </source>
</evidence>
<feature type="region of interest" description="Disordered" evidence="6">
    <location>
        <begin position="1"/>
        <end position="38"/>
    </location>
</feature>
<feature type="transmembrane region" description="Helical" evidence="7">
    <location>
        <begin position="140"/>
        <end position="164"/>
    </location>
</feature>
<dbReference type="EMBL" id="CAFBPM010000045">
    <property type="protein sequence ID" value="CAB5033576.1"/>
    <property type="molecule type" value="Genomic_DNA"/>
</dbReference>
<dbReference type="EMBL" id="CAFABE010000059">
    <property type="protein sequence ID" value="CAB4831282.1"/>
    <property type="molecule type" value="Genomic_DNA"/>
</dbReference>
<dbReference type="InterPro" id="IPR051791">
    <property type="entry name" value="Pra-immunoreactive"/>
</dbReference>